<evidence type="ECO:0000256" key="1">
    <source>
        <dbReference type="ARBA" id="ARBA00009796"/>
    </source>
</evidence>
<dbReference type="GO" id="GO:0045454">
    <property type="term" value="P:cell redox homeostasis"/>
    <property type="evidence" value="ECO:0007669"/>
    <property type="project" value="TreeGrafter"/>
</dbReference>
<dbReference type="InterPro" id="IPR050217">
    <property type="entry name" value="Peroxiredoxin"/>
</dbReference>
<dbReference type="AlphaFoldDB" id="U2E9L9"/>
<dbReference type="Pfam" id="PF00578">
    <property type="entry name" value="AhpC-TSA"/>
    <property type="match status" value="1"/>
</dbReference>
<evidence type="ECO:0000313" key="8">
    <source>
        <dbReference type="EMBL" id="ERJ11526.1"/>
    </source>
</evidence>
<evidence type="ECO:0000256" key="4">
    <source>
        <dbReference type="ARBA" id="ARBA00023002"/>
    </source>
</evidence>
<dbReference type="PANTHER" id="PTHR10681">
    <property type="entry name" value="THIOREDOXIN PEROXIDASE"/>
    <property type="match status" value="1"/>
</dbReference>
<dbReference type="GO" id="GO:0033554">
    <property type="term" value="P:cellular response to stress"/>
    <property type="evidence" value="ECO:0007669"/>
    <property type="project" value="TreeGrafter"/>
</dbReference>
<feature type="active site" description="Cysteine sulfenic acid (-SOH) intermediate; for peroxidase activity" evidence="6">
    <location>
        <position position="69"/>
    </location>
</feature>
<dbReference type="EC" id="1.11.1.15" evidence="8"/>
<keyword evidence="3" id="KW-0049">Antioxidant</keyword>
<keyword evidence="5" id="KW-0676">Redox-active center</keyword>
<dbReference type="PANTHER" id="PTHR10681:SF121">
    <property type="entry name" value="ALKYL HYDROPEROXIDE REDUCTASE C"/>
    <property type="match status" value="1"/>
</dbReference>
<dbReference type="SUPFAM" id="SSF52833">
    <property type="entry name" value="Thioredoxin-like"/>
    <property type="match status" value="1"/>
</dbReference>
<keyword evidence="2 8" id="KW-0575">Peroxidase</keyword>
<keyword evidence="9" id="KW-1185">Reference proteome</keyword>
<dbReference type="PIRSF" id="PIRSF000239">
    <property type="entry name" value="AHPC"/>
    <property type="match status" value="1"/>
</dbReference>
<dbReference type="CDD" id="cd03015">
    <property type="entry name" value="PRX_Typ2cys"/>
    <property type="match status" value="1"/>
</dbReference>
<keyword evidence="4 8" id="KW-0560">Oxidoreductase</keyword>
<evidence type="ECO:0000256" key="6">
    <source>
        <dbReference type="PIRSR" id="PIRSR000239-1"/>
    </source>
</evidence>
<dbReference type="Proteomes" id="UP000005707">
    <property type="component" value="Unassembled WGS sequence"/>
</dbReference>
<evidence type="ECO:0000313" key="9">
    <source>
        <dbReference type="Proteomes" id="UP000005707"/>
    </source>
</evidence>
<reference evidence="8 9" key="1">
    <citation type="journal article" date="2011" name="J. Bacteriol.">
        <title>Genome sequence of Haloplasma contractile, an unusual contractile bacterium from a deep-sea anoxic brine lake.</title>
        <authorList>
            <person name="Antunes A."/>
            <person name="Alam I."/>
            <person name="El Dorry H."/>
            <person name="Siam R."/>
            <person name="Robertson A."/>
            <person name="Bajic V.B."/>
            <person name="Stingl U."/>
        </authorList>
    </citation>
    <scope>NUCLEOTIDE SEQUENCE [LARGE SCALE GENOMIC DNA]</scope>
    <source>
        <strain evidence="8 9">SSD-17B</strain>
    </source>
</reference>
<accession>U2E9L9</accession>
<evidence type="ECO:0000256" key="3">
    <source>
        <dbReference type="ARBA" id="ARBA00022862"/>
    </source>
</evidence>
<dbReference type="InterPro" id="IPR036249">
    <property type="entry name" value="Thioredoxin-like_sf"/>
</dbReference>
<reference evidence="8 9" key="2">
    <citation type="journal article" date="2013" name="PLoS ONE">
        <title>INDIGO - INtegrated Data Warehouse of MIcrobial GenOmes with Examples from the Red Sea Extremophiles.</title>
        <authorList>
            <person name="Alam I."/>
            <person name="Antunes A."/>
            <person name="Kamau A.A."/>
            <person name="Ba Alawi W."/>
            <person name="Kalkatawi M."/>
            <person name="Stingl U."/>
            <person name="Bajic V.B."/>
        </authorList>
    </citation>
    <scope>NUCLEOTIDE SEQUENCE [LARGE SCALE GENOMIC DNA]</scope>
    <source>
        <strain evidence="8 9">SSD-17B</strain>
    </source>
</reference>
<dbReference type="InParanoid" id="U2E9L9"/>
<dbReference type="GO" id="GO:0005829">
    <property type="term" value="C:cytosol"/>
    <property type="evidence" value="ECO:0007669"/>
    <property type="project" value="TreeGrafter"/>
</dbReference>
<dbReference type="eggNOG" id="COG0450">
    <property type="taxonomic scope" value="Bacteria"/>
</dbReference>
<dbReference type="EMBL" id="AFNU02000010">
    <property type="protein sequence ID" value="ERJ11526.1"/>
    <property type="molecule type" value="Genomic_DNA"/>
</dbReference>
<sequence length="200" mass="22653">METYDEIMDNELYVTEAKVGRPAPLFEMEAVMPEGHGLDRFGTVDMGEYIEEGKWIILYFYPLDFTFVCPTEIRRFNELYKEFKEKGAELIAVSTDSAHSHLAWQTHDLGRLDHPHASDNNHVVSEAYGVYDEDKGVAWRGTFIIAPNGILKHASINHGEGGRNVDEVLRTLEVFQNEAEGKLVPCGWNPGNEFLSTDSE</sequence>
<proteinExistence type="inferred from homology"/>
<gene>
    <name evidence="8" type="primary">ykuU</name>
    <name evidence="8" type="ORF">HLPCO_002438</name>
</gene>
<dbReference type="FunCoup" id="U2E9L9">
    <property type="interactions" value="329"/>
</dbReference>
<protein>
    <submittedName>
        <fullName evidence="8">Thioredoxin-like protein YkuU</fullName>
        <ecNumber evidence="8">1.11.1.15</ecNumber>
    </submittedName>
</protein>
<name>U2E9L9_9MOLU</name>
<comment type="similarity">
    <text evidence="1">Belongs to the peroxiredoxin family. AhpC/Prx1 subfamily.</text>
</comment>
<dbReference type="GO" id="GO:0006979">
    <property type="term" value="P:response to oxidative stress"/>
    <property type="evidence" value="ECO:0007669"/>
    <property type="project" value="TreeGrafter"/>
</dbReference>
<dbReference type="GO" id="GO:0008379">
    <property type="term" value="F:thioredoxin peroxidase activity"/>
    <property type="evidence" value="ECO:0007669"/>
    <property type="project" value="TreeGrafter"/>
</dbReference>
<dbReference type="InterPro" id="IPR024706">
    <property type="entry name" value="Peroxiredoxin_AhpC-typ"/>
</dbReference>
<dbReference type="GO" id="GO:0042744">
    <property type="term" value="P:hydrogen peroxide catabolic process"/>
    <property type="evidence" value="ECO:0007669"/>
    <property type="project" value="TreeGrafter"/>
</dbReference>
<dbReference type="InterPro" id="IPR000866">
    <property type="entry name" value="AhpC/TSA"/>
</dbReference>
<evidence type="ECO:0000256" key="5">
    <source>
        <dbReference type="ARBA" id="ARBA00023284"/>
    </source>
</evidence>
<evidence type="ECO:0000259" key="7">
    <source>
        <dbReference type="PROSITE" id="PS51352"/>
    </source>
</evidence>
<evidence type="ECO:0000256" key="2">
    <source>
        <dbReference type="ARBA" id="ARBA00022559"/>
    </source>
</evidence>
<organism evidence="8 9">
    <name type="scientific">Haloplasma contractile SSD-17B</name>
    <dbReference type="NCBI Taxonomy" id="1033810"/>
    <lineage>
        <taxon>Bacteria</taxon>
        <taxon>Bacillati</taxon>
        <taxon>Mycoplasmatota</taxon>
        <taxon>Mollicutes</taxon>
        <taxon>Haloplasmatales</taxon>
        <taxon>Haloplasmataceae</taxon>
        <taxon>Haloplasma</taxon>
    </lineage>
</organism>
<dbReference type="InterPro" id="IPR013766">
    <property type="entry name" value="Thioredoxin_domain"/>
</dbReference>
<dbReference type="PROSITE" id="PS51352">
    <property type="entry name" value="THIOREDOXIN_2"/>
    <property type="match status" value="1"/>
</dbReference>
<dbReference type="STRING" id="1033810.HLPCO_002438"/>
<comment type="caution">
    <text evidence="8">The sequence shown here is derived from an EMBL/GenBank/DDBJ whole genome shotgun (WGS) entry which is preliminary data.</text>
</comment>
<feature type="domain" description="Thioredoxin" evidence="7">
    <location>
        <begin position="17"/>
        <end position="177"/>
    </location>
</feature>
<dbReference type="Gene3D" id="3.40.30.10">
    <property type="entry name" value="Glutaredoxin"/>
    <property type="match status" value="1"/>
</dbReference>